<organism evidence="2 3">
    <name type="scientific">Campylobacter geochelonis</name>
    <dbReference type="NCBI Taxonomy" id="1780362"/>
    <lineage>
        <taxon>Bacteria</taxon>
        <taxon>Pseudomonadati</taxon>
        <taxon>Campylobacterota</taxon>
        <taxon>Epsilonproteobacteria</taxon>
        <taxon>Campylobacterales</taxon>
        <taxon>Campylobacteraceae</taxon>
        <taxon>Campylobacter</taxon>
    </lineage>
</organism>
<reference evidence="2 3" key="1">
    <citation type="submission" date="2016-02" db="EMBL/GenBank/DDBJ databases">
        <authorList>
            <consortium name="Pathogen Informatics"/>
        </authorList>
    </citation>
    <scope>NUCLEOTIDE SEQUENCE [LARGE SCALE GENOMIC DNA]</scope>
    <source>
        <strain evidence="2 3">RC20</strain>
    </source>
</reference>
<dbReference type="InterPro" id="IPR025575">
    <property type="entry name" value="DpnD/PcfM_C"/>
</dbReference>
<gene>
    <name evidence="2" type="ORF">ERS672216_00884</name>
</gene>
<keyword evidence="3" id="KW-1185">Reference proteome</keyword>
<evidence type="ECO:0000313" key="3">
    <source>
        <dbReference type="Proteomes" id="UP000069632"/>
    </source>
</evidence>
<dbReference type="Pfam" id="PF14207">
    <property type="entry name" value="DpnD-PcfM"/>
    <property type="match status" value="1"/>
</dbReference>
<name>A0A128EGM4_9BACT</name>
<protein>
    <recommendedName>
        <fullName evidence="1">DpnD/PcfM-like C-terminal domain-containing protein</fullName>
    </recommendedName>
</protein>
<dbReference type="Proteomes" id="UP000069632">
    <property type="component" value="Unassembled WGS sequence"/>
</dbReference>
<feature type="domain" description="DpnD/PcfM-like C-terminal" evidence="1">
    <location>
        <begin position="3"/>
        <end position="48"/>
    </location>
</feature>
<accession>A0A128EGM4</accession>
<dbReference type="EMBL" id="FIZP01000003">
    <property type="protein sequence ID" value="CZE47438.1"/>
    <property type="molecule type" value="Genomic_DNA"/>
</dbReference>
<evidence type="ECO:0000259" key="1">
    <source>
        <dbReference type="Pfam" id="PF14207"/>
    </source>
</evidence>
<evidence type="ECO:0000313" key="2">
    <source>
        <dbReference type="EMBL" id="CZE47438.1"/>
    </source>
</evidence>
<proteinExistence type="predicted"/>
<dbReference type="AlphaFoldDB" id="A0A128EGM4"/>
<dbReference type="OrthoDB" id="9813511at2"/>
<sequence length="56" mass="6870">MIYKLEITEILSKIVEVEANNFMEAYLKTKQNYENERIILDENDFMDYEIKEFSNR</sequence>
<dbReference type="RefSeq" id="WP_082255638.1">
    <property type="nucleotide sequence ID" value="NZ_CP053844.1"/>
</dbReference>